<dbReference type="PANTHER" id="PTHR11102:SF160">
    <property type="entry name" value="ERAD-ASSOCIATED E3 UBIQUITIN-PROTEIN LIGASE COMPONENT HRD3"/>
    <property type="match status" value="1"/>
</dbReference>
<name>A0A940MW67_9PROT</name>
<dbReference type="Proteomes" id="UP000677537">
    <property type="component" value="Unassembled WGS sequence"/>
</dbReference>
<dbReference type="InterPro" id="IPR050767">
    <property type="entry name" value="Sel1_AlgK"/>
</dbReference>
<dbReference type="SMART" id="SM00671">
    <property type="entry name" value="SEL1"/>
    <property type="match status" value="2"/>
</dbReference>
<reference evidence="2" key="1">
    <citation type="submission" date="2021-03" db="EMBL/GenBank/DDBJ databases">
        <authorList>
            <person name="So Y."/>
        </authorList>
    </citation>
    <scope>NUCLEOTIDE SEQUENCE</scope>
    <source>
        <strain evidence="2">SG15</strain>
    </source>
</reference>
<dbReference type="SUPFAM" id="SSF81901">
    <property type="entry name" value="HCP-like"/>
    <property type="match status" value="1"/>
</dbReference>
<keyword evidence="3" id="KW-1185">Reference proteome</keyword>
<sequence>MTALHRAALASLLGLGACAQSQPMMAQPDVVVCHPGMPCHVQPIGAVTAELDGDRRGPSMEAPESARGLVAAAESGSPGAAYRLATLLFRGGEGFRRQPYAALQWMRRAAEAGDVRAQRAVGRLYMTGLEEMGQDPREARNWLSMAASRGDRQAARDLAEIDRAERSERDFLRALALRQAETRTLWVVVVR</sequence>
<dbReference type="Gene3D" id="1.25.40.10">
    <property type="entry name" value="Tetratricopeptide repeat domain"/>
    <property type="match status" value="1"/>
</dbReference>
<dbReference type="PROSITE" id="PS51257">
    <property type="entry name" value="PROKAR_LIPOPROTEIN"/>
    <property type="match status" value="1"/>
</dbReference>
<feature type="signal peptide" evidence="1">
    <location>
        <begin position="1"/>
        <end position="26"/>
    </location>
</feature>
<keyword evidence="1" id="KW-0732">Signal</keyword>
<dbReference type="InterPro" id="IPR011990">
    <property type="entry name" value="TPR-like_helical_dom_sf"/>
</dbReference>
<comment type="caution">
    <text evidence="2">The sequence shown here is derived from an EMBL/GenBank/DDBJ whole genome shotgun (WGS) entry which is preliminary data.</text>
</comment>
<evidence type="ECO:0000256" key="1">
    <source>
        <dbReference type="SAM" id="SignalP"/>
    </source>
</evidence>
<feature type="chain" id="PRO_5037750135" evidence="1">
    <location>
        <begin position="27"/>
        <end position="191"/>
    </location>
</feature>
<gene>
    <name evidence="2" type="ORF">J5Y10_10275</name>
</gene>
<accession>A0A940MW67</accession>
<evidence type="ECO:0000313" key="3">
    <source>
        <dbReference type="Proteomes" id="UP000677537"/>
    </source>
</evidence>
<evidence type="ECO:0000313" key="2">
    <source>
        <dbReference type="EMBL" id="MBP0493161.1"/>
    </source>
</evidence>
<dbReference type="InterPro" id="IPR006597">
    <property type="entry name" value="Sel1-like"/>
</dbReference>
<proteinExistence type="predicted"/>
<dbReference type="Pfam" id="PF08238">
    <property type="entry name" value="Sel1"/>
    <property type="match status" value="2"/>
</dbReference>
<organism evidence="2 3">
    <name type="scientific">Roseomonas indoligenes</name>
    <dbReference type="NCBI Taxonomy" id="2820811"/>
    <lineage>
        <taxon>Bacteria</taxon>
        <taxon>Pseudomonadati</taxon>
        <taxon>Pseudomonadota</taxon>
        <taxon>Alphaproteobacteria</taxon>
        <taxon>Acetobacterales</taxon>
        <taxon>Roseomonadaceae</taxon>
        <taxon>Roseomonas</taxon>
    </lineage>
</organism>
<dbReference type="AlphaFoldDB" id="A0A940MW67"/>
<protein>
    <submittedName>
        <fullName evidence="2">Sel1 repeat family protein</fullName>
    </submittedName>
</protein>
<dbReference type="EMBL" id="JAGIZA010000005">
    <property type="protein sequence ID" value="MBP0493161.1"/>
    <property type="molecule type" value="Genomic_DNA"/>
</dbReference>
<dbReference type="PANTHER" id="PTHR11102">
    <property type="entry name" value="SEL-1-LIKE PROTEIN"/>
    <property type="match status" value="1"/>
</dbReference>
<dbReference type="RefSeq" id="WP_209373258.1">
    <property type="nucleotide sequence ID" value="NZ_JAGIZA010000005.1"/>
</dbReference>